<organism evidence="3 4">
    <name type="scientific">Actinopolymorpha cephalotaxi</name>
    <dbReference type="NCBI Taxonomy" id="504797"/>
    <lineage>
        <taxon>Bacteria</taxon>
        <taxon>Bacillati</taxon>
        <taxon>Actinomycetota</taxon>
        <taxon>Actinomycetes</taxon>
        <taxon>Propionibacteriales</taxon>
        <taxon>Actinopolymorphaceae</taxon>
        <taxon>Actinopolymorpha</taxon>
    </lineage>
</organism>
<proteinExistence type="predicted"/>
<dbReference type="EMBL" id="JACBZA010000001">
    <property type="protein sequence ID" value="NYH83091.1"/>
    <property type="molecule type" value="Genomic_DNA"/>
</dbReference>
<evidence type="ECO:0000313" key="4">
    <source>
        <dbReference type="Proteomes" id="UP000199052"/>
    </source>
</evidence>
<reference evidence="2 5" key="2">
    <citation type="submission" date="2020-07" db="EMBL/GenBank/DDBJ databases">
        <title>Sequencing the genomes of 1000 actinobacteria strains.</title>
        <authorList>
            <person name="Klenk H.-P."/>
        </authorList>
    </citation>
    <scope>NUCLEOTIDE SEQUENCE [LARGE SCALE GENOMIC DNA]</scope>
    <source>
        <strain evidence="2 5">DSM 45117</strain>
    </source>
</reference>
<gene>
    <name evidence="2" type="ORF">FHR37_001942</name>
    <name evidence="3" type="ORF">SAMN05421678_107197</name>
</gene>
<evidence type="ECO:0000313" key="5">
    <source>
        <dbReference type="Proteomes" id="UP000533017"/>
    </source>
</evidence>
<dbReference type="Proteomes" id="UP000199052">
    <property type="component" value="Unassembled WGS sequence"/>
</dbReference>
<dbReference type="AlphaFoldDB" id="A0A1I2THE5"/>
<dbReference type="EMBL" id="FOOI01000007">
    <property type="protein sequence ID" value="SFG64340.1"/>
    <property type="molecule type" value="Genomic_DNA"/>
</dbReference>
<keyword evidence="5" id="KW-1185">Reference proteome</keyword>
<protein>
    <submittedName>
        <fullName evidence="3">Uncharacterized protein</fullName>
    </submittedName>
</protein>
<feature type="region of interest" description="Disordered" evidence="1">
    <location>
        <begin position="1"/>
        <end position="45"/>
    </location>
</feature>
<evidence type="ECO:0000256" key="1">
    <source>
        <dbReference type="SAM" id="MobiDB-lite"/>
    </source>
</evidence>
<evidence type="ECO:0000313" key="3">
    <source>
        <dbReference type="EMBL" id="SFG64340.1"/>
    </source>
</evidence>
<accession>A0A1I2THE5</accession>
<evidence type="ECO:0000313" key="2">
    <source>
        <dbReference type="EMBL" id="NYH83091.1"/>
    </source>
</evidence>
<sequence>MRPGYEPEDGYQMWTGPRPAAGHKSCARPGSEFPAGWRKPTGSVGAGTVREAVHVRLE</sequence>
<dbReference type="Proteomes" id="UP000533017">
    <property type="component" value="Unassembled WGS sequence"/>
</dbReference>
<name>A0A1I2THE5_9ACTN</name>
<dbReference type="STRING" id="504797.SAMN05421678_107197"/>
<reference evidence="3 4" key="1">
    <citation type="submission" date="2016-10" db="EMBL/GenBank/DDBJ databases">
        <authorList>
            <person name="de Groot N.N."/>
        </authorList>
    </citation>
    <scope>NUCLEOTIDE SEQUENCE [LARGE SCALE GENOMIC DNA]</scope>
    <source>
        <strain evidence="3 4">CPCC 202808</strain>
    </source>
</reference>